<sequence>MSQQQPARPAPTGQPYPGSAPQPGSAPYRGAGAYPGTAVPQSQQPFQARQPFQAQHQTLRAAPLQAQPLAPAAQTYGVAEPLEQNVSMGDGPQPSGLLVALGVFLLVLSIVVPGLLALLALAATDGTDADALWTIGAPSRPPS</sequence>
<keyword evidence="2" id="KW-0812">Transmembrane</keyword>
<evidence type="ECO:0000256" key="2">
    <source>
        <dbReference type="SAM" id="Phobius"/>
    </source>
</evidence>
<comment type="caution">
    <text evidence="3">The sequence shown here is derived from an EMBL/GenBank/DDBJ whole genome shotgun (WGS) entry which is preliminary data.</text>
</comment>
<keyword evidence="4" id="KW-1185">Reference proteome</keyword>
<dbReference type="EMBL" id="PYHR01000002">
    <property type="protein sequence ID" value="PWD52212.1"/>
    <property type="molecule type" value="Genomic_DNA"/>
</dbReference>
<reference evidence="3 4" key="1">
    <citation type="submission" date="2018-03" db="EMBL/GenBank/DDBJ databases">
        <title>Genome assembly of novel Miniimonas species PCH200.</title>
        <authorList>
            <person name="Thakur V."/>
            <person name="Kumar V."/>
            <person name="Singh D."/>
        </authorList>
    </citation>
    <scope>NUCLEOTIDE SEQUENCE [LARGE SCALE GENOMIC DNA]</scope>
    <source>
        <strain evidence="3 4">PCH200</strain>
    </source>
</reference>
<feature type="transmembrane region" description="Helical" evidence="2">
    <location>
        <begin position="97"/>
        <end position="123"/>
    </location>
</feature>
<proteinExistence type="predicted"/>
<evidence type="ECO:0000313" key="4">
    <source>
        <dbReference type="Proteomes" id="UP000245166"/>
    </source>
</evidence>
<name>A0A2U1ZZ65_9MICO</name>
<evidence type="ECO:0000256" key="1">
    <source>
        <dbReference type="SAM" id="MobiDB-lite"/>
    </source>
</evidence>
<feature type="compositionally biased region" description="Pro residues" evidence="1">
    <location>
        <begin position="8"/>
        <end position="20"/>
    </location>
</feature>
<dbReference type="Proteomes" id="UP000245166">
    <property type="component" value="Unassembled WGS sequence"/>
</dbReference>
<evidence type="ECO:0000313" key="3">
    <source>
        <dbReference type="EMBL" id="PWD52212.1"/>
    </source>
</evidence>
<feature type="compositionally biased region" description="Low complexity" evidence="1">
    <location>
        <begin position="40"/>
        <end position="66"/>
    </location>
</feature>
<organism evidence="3 4">
    <name type="scientific">Serinibacter arcticus</name>
    <dbReference type="NCBI Taxonomy" id="1655435"/>
    <lineage>
        <taxon>Bacteria</taxon>
        <taxon>Bacillati</taxon>
        <taxon>Actinomycetota</taxon>
        <taxon>Actinomycetes</taxon>
        <taxon>Micrococcales</taxon>
        <taxon>Beutenbergiaceae</taxon>
        <taxon>Serinibacter</taxon>
    </lineage>
</organism>
<keyword evidence="2" id="KW-0472">Membrane</keyword>
<dbReference type="RefSeq" id="WP_109230594.1">
    <property type="nucleotide sequence ID" value="NZ_PYHR01000002.1"/>
</dbReference>
<feature type="region of interest" description="Disordered" evidence="1">
    <location>
        <begin position="1"/>
        <end position="66"/>
    </location>
</feature>
<accession>A0A2U1ZZ65</accession>
<keyword evidence="2" id="KW-1133">Transmembrane helix</keyword>
<protein>
    <submittedName>
        <fullName evidence="3">Uncharacterized protein</fullName>
    </submittedName>
</protein>
<gene>
    <name evidence="3" type="ORF">C8046_17755</name>
</gene>
<dbReference type="AlphaFoldDB" id="A0A2U1ZZ65"/>